<reference evidence="2" key="3">
    <citation type="submission" date="2015-06" db="UniProtKB">
        <authorList>
            <consortium name="EnsemblPlants"/>
        </authorList>
    </citation>
    <scope>IDENTIFICATION</scope>
    <source>
        <strain evidence="2">cv. Jemalong A17</strain>
    </source>
</reference>
<dbReference type="EMBL" id="KL403623">
    <property type="protein sequence ID" value="KEH15516.1"/>
    <property type="molecule type" value="Genomic_DNA"/>
</dbReference>
<evidence type="ECO:0000313" key="1">
    <source>
        <dbReference type="EMBL" id="KEH15516.1"/>
    </source>
</evidence>
<evidence type="ECO:0000313" key="3">
    <source>
        <dbReference type="Proteomes" id="UP000002051"/>
    </source>
</evidence>
<keyword evidence="3" id="KW-1185">Reference proteome</keyword>
<gene>
    <name evidence="1" type="ORF">MTR_0899s0010</name>
</gene>
<dbReference type="HOGENOM" id="CLU_2871082_0_0_1"/>
<dbReference type="AlphaFoldDB" id="A0A072TE59"/>
<proteinExistence type="predicted"/>
<dbReference type="Proteomes" id="UP000002051">
    <property type="component" value="Unassembled WGS sequence"/>
</dbReference>
<reference evidence="1 3" key="1">
    <citation type="journal article" date="2011" name="Nature">
        <title>The Medicago genome provides insight into the evolution of rhizobial symbioses.</title>
        <authorList>
            <person name="Young N.D."/>
            <person name="Debelle F."/>
            <person name="Oldroyd G.E."/>
            <person name="Geurts R."/>
            <person name="Cannon S.B."/>
            <person name="Udvardi M.K."/>
            <person name="Benedito V.A."/>
            <person name="Mayer K.F."/>
            <person name="Gouzy J."/>
            <person name="Schoof H."/>
            <person name="Van de Peer Y."/>
            <person name="Proost S."/>
            <person name="Cook D.R."/>
            <person name="Meyers B.C."/>
            <person name="Spannagl M."/>
            <person name="Cheung F."/>
            <person name="De Mita S."/>
            <person name="Krishnakumar V."/>
            <person name="Gundlach H."/>
            <person name="Zhou S."/>
            <person name="Mudge J."/>
            <person name="Bharti A.K."/>
            <person name="Murray J.D."/>
            <person name="Naoumkina M.A."/>
            <person name="Rosen B."/>
            <person name="Silverstein K.A."/>
            <person name="Tang H."/>
            <person name="Rombauts S."/>
            <person name="Zhao P.X."/>
            <person name="Zhou P."/>
            <person name="Barbe V."/>
            <person name="Bardou P."/>
            <person name="Bechner M."/>
            <person name="Bellec A."/>
            <person name="Berger A."/>
            <person name="Berges H."/>
            <person name="Bidwell S."/>
            <person name="Bisseling T."/>
            <person name="Choisne N."/>
            <person name="Couloux A."/>
            <person name="Denny R."/>
            <person name="Deshpande S."/>
            <person name="Dai X."/>
            <person name="Doyle J.J."/>
            <person name="Dudez A.M."/>
            <person name="Farmer A.D."/>
            <person name="Fouteau S."/>
            <person name="Franken C."/>
            <person name="Gibelin C."/>
            <person name="Gish J."/>
            <person name="Goldstein S."/>
            <person name="Gonzalez A.J."/>
            <person name="Green P.J."/>
            <person name="Hallab A."/>
            <person name="Hartog M."/>
            <person name="Hua A."/>
            <person name="Humphray S.J."/>
            <person name="Jeong D.H."/>
            <person name="Jing Y."/>
            <person name="Jocker A."/>
            <person name="Kenton S.M."/>
            <person name="Kim D.J."/>
            <person name="Klee K."/>
            <person name="Lai H."/>
            <person name="Lang C."/>
            <person name="Lin S."/>
            <person name="Macmil S.L."/>
            <person name="Magdelenat G."/>
            <person name="Matthews L."/>
            <person name="McCorrison J."/>
            <person name="Monaghan E.L."/>
            <person name="Mun J.H."/>
            <person name="Najar F.Z."/>
            <person name="Nicholson C."/>
            <person name="Noirot C."/>
            <person name="O'Bleness M."/>
            <person name="Paule C.R."/>
            <person name="Poulain J."/>
            <person name="Prion F."/>
            <person name="Qin B."/>
            <person name="Qu C."/>
            <person name="Retzel E.F."/>
            <person name="Riddle C."/>
            <person name="Sallet E."/>
            <person name="Samain S."/>
            <person name="Samson N."/>
            <person name="Sanders I."/>
            <person name="Saurat O."/>
            <person name="Scarpelli C."/>
            <person name="Schiex T."/>
            <person name="Segurens B."/>
            <person name="Severin A.J."/>
            <person name="Sherrier D.J."/>
            <person name="Shi R."/>
            <person name="Sims S."/>
            <person name="Singer S.R."/>
            <person name="Sinharoy S."/>
            <person name="Sterck L."/>
            <person name="Viollet A."/>
            <person name="Wang B.B."/>
            <person name="Wang K."/>
            <person name="Wang M."/>
            <person name="Wang X."/>
            <person name="Warfsmann J."/>
            <person name="Weissenbach J."/>
            <person name="White D.D."/>
            <person name="White J.D."/>
            <person name="Wiley G.B."/>
            <person name="Wincker P."/>
            <person name="Xing Y."/>
            <person name="Yang L."/>
            <person name="Yao Z."/>
            <person name="Ying F."/>
            <person name="Zhai J."/>
            <person name="Zhou L."/>
            <person name="Zuber A."/>
            <person name="Denarie J."/>
            <person name="Dixon R.A."/>
            <person name="May G.D."/>
            <person name="Schwartz D.C."/>
            <person name="Rogers J."/>
            <person name="Quetier F."/>
            <person name="Town C.D."/>
            <person name="Roe B.A."/>
        </authorList>
    </citation>
    <scope>NUCLEOTIDE SEQUENCE [LARGE SCALE GENOMIC DNA]</scope>
    <source>
        <strain evidence="1">A17</strain>
        <strain evidence="2 3">cv. Jemalong A17</strain>
    </source>
</reference>
<sequence length="64" mass="7699">MGGDNRNSWFSWIYGVERWRKYDLWPILENIMHNAEAFDTRSVDKFCYGFLTHFDETKCALMGQ</sequence>
<dbReference type="EnsemblPlants" id="KEH15516">
    <property type="protein sequence ID" value="KEH15516"/>
    <property type="gene ID" value="MTR_0899s0010"/>
</dbReference>
<reference evidence="1 3" key="2">
    <citation type="journal article" date="2014" name="BMC Genomics">
        <title>An improved genome release (version Mt4.0) for the model legume Medicago truncatula.</title>
        <authorList>
            <person name="Tang H."/>
            <person name="Krishnakumar V."/>
            <person name="Bidwell S."/>
            <person name="Rosen B."/>
            <person name="Chan A."/>
            <person name="Zhou S."/>
            <person name="Gentzbittel L."/>
            <person name="Childs K.L."/>
            <person name="Yandell M."/>
            <person name="Gundlach H."/>
            <person name="Mayer K.F."/>
            <person name="Schwartz D.C."/>
            <person name="Town C.D."/>
        </authorList>
    </citation>
    <scope>GENOME REANNOTATION</scope>
    <source>
        <strain evidence="1">A17</strain>
        <strain evidence="2 3">cv. Jemalong A17</strain>
    </source>
</reference>
<organism evidence="1 3">
    <name type="scientific">Medicago truncatula</name>
    <name type="common">Barrel medic</name>
    <name type="synonym">Medicago tribuloides</name>
    <dbReference type="NCBI Taxonomy" id="3880"/>
    <lineage>
        <taxon>Eukaryota</taxon>
        <taxon>Viridiplantae</taxon>
        <taxon>Streptophyta</taxon>
        <taxon>Embryophyta</taxon>
        <taxon>Tracheophyta</taxon>
        <taxon>Spermatophyta</taxon>
        <taxon>Magnoliopsida</taxon>
        <taxon>eudicotyledons</taxon>
        <taxon>Gunneridae</taxon>
        <taxon>Pentapetalae</taxon>
        <taxon>rosids</taxon>
        <taxon>fabids</taxon>
        <taxon>Fabales</taxon>
        <taxon>Fabaceae</taxon>
        <taxon>Papilionoideae</taxon>
        <taxon>50 kb inversion clade</taxon>
        <taxon>NPAAA clade</taxon>
        <taxon>Hologalegina</taxon>
        <taxon>IRL clade</taxon>
        <taxon>Trifolieae</taxon>
        <taxon>Medicago</taxon>
    </lineage>
</organism>
<evidence type="ECO:0000313" key="2">
    <source>
        <dbReference type="EnsemblPlants" id="KEH15516"/>
    </source>
</evidence>
<accession>A0A072TE59</accession>
<protein>
    <submittedName>
        <fullName evidence="1 2">Uncharacterized protein</fullName>
    </submittedName>
</protein>
<name>A0A072TE59_MEDTR</name>